<comment type="caution">
    <text evidence="1">The sequence shown here is derived from an EMBL/GenBank/DDBJ whole genome shotgun (WGS) entry which is preliminary data.</text>
</comment>
<protein>
    <submittedName>
        <fullName evidence="1">ATP-binding protein</fullName>
    </submittedName>
</protein>
<evidence type="ECO:0000313" key="2">
    <source>
        <dbReference type="Proteomes" id="UP001207582"/>
    </source>
</evidence>
<dbReference type="InterPro" id="IPR008868">
    <property type="entry name" value="TniB"/>
</dbReference>
<keyword evidence="1" id="KW-0067">ATP-binding</keyword>
<dbReference type="InterPro" id="IPR027417">
    <property type="entry name" value="P-loop_NTPase"/>
</dbReference>
<dbReference type="Gene3D" id="3.40.50.300">
    <property type="entry name" value="P-loop containing nucleotide triphosphate hydrolases"/>
    <property type="match status" value="1"/>
</dbReference>
<organism evidence="1 2">
    <name type="scientific">Defluviimonas salinarum</name>
    <dbReference type="NCBI Taxonomy" id="2992147"/>
    <lineage>
        <taxon>Bacteria</taxon>
        <taxon>Pseudomonadati</taxon>
        <taxon>Pseudomonadota</taxon>
        <taxon>Alphaproteobacteria</taxon>
        <taxon>Rhodobacterales</taxon>
        <taxon>Paracoccaceae</taxon>
        <taxon>Albidovulum</taxon>
    </lineage>
</organism>
<evidence type="ECO:0000313" key="1">
    <source>
        <dbReference type="EMBL" id="MCW3784704.1"/>
    </source>
</evidence>
<keyword evidence="2" id="KW-1185">Reference proteome</keyword>
<dbReference type="RefSeq" id="WP_264773845.1">
    <property type="nucleotide sequence ID" value="NZ_JAPDOG010000059.1"/>
</dbReference>
<dbReference type="EMBL" id="JAPDOG010000059">
    <property type="protein sequence ID" value="MCW3784704.1"/>
    <property type="molecule type" value="Genomic_DNA"/>
</dbReference>
<keyword evidence="1" id="KW-0547">Nucleotide-binding</keyword>
<accession>A0ABT3JB82</accession>
<gene>
    <name evidence="1" type="ORF">OM960_24630</name>
</gene>
<reference evidence="1 2" key="1">
    <citation type="submission" date="2022-10" db="EMBL/GenBank/DDBJ databases">
        <title>Defluviimonas sp. CAU 1641 isolated from mud.</title>
        <authorList>
            <person name="Kim W."/>
        </authorList>
    </citation>
    <scope>NUCLEOTIDE SEQUENCE [LARGE SCALE GENOMIC DNA]</scope>
    <source>
        <strain evidence="1 2">CAU 1641</strain>
    </source>
</reference>
<proteinExistence type="predicted"/>
<name>A0ABT3JB82_9RHOB</name>
<sequence>MTTASSFRGLQIEHARFHTATTELRERIELARAAGGGIIPLLGPTRCGKTDLITHLCGTLGVQVRGPNSMIQTCSFASGIVPPKPNDQDLYRAMLAALGYGYHKHEKIVGLRERLITKISDEGREVLFLDECSHCAEPGANLSARAATDHFKSLVDASGIVLVLAGLPKLQKLLDGNEQLRDRAMRTVELNPYQWSVDSDREGFLGAIFPLMEAFCDAGHSLEIDEVDLARRLYGASGGRVGRAVEFLNHGLTMYGDKREIGLEDFARIAKATLQIQANLPDMFAETPPTDGELERSYVTVMQEAGLPVRPVRIETYGALRSIGAS</sequence>
<dbReference type="SUPFAM" id="SSF52540">
    <property type="entry name" value="P-loop containing nucleoside triphosphate hydrolases"/>
    <property type="match status" value="1"/>
</dbReference>
<dbReference type="Pfam" id="PF05621">
    <property type="entry name" value="TniB"/>
    <property type="match status" value="1"/>
</dbReference>
<dbReference type="Proteomes" id="UP001207582">
    <property type="component" value="Unassembled WGS sequence"/>
</dbReference>
<dbReference type="GO" id="GO:0005524">
    <property type="term" value="F:ATP binding"/>
    <property type="evidence" value="ECO:0007669"/>
    <property type="project" value="UniProtKB-KW"/>
</dbReference>